<dbReference type="SUPFAM" id="SSF55326">
    <property type="entry name" value="PurM N-terminal domain-like"/>
    <property type="match status" value="1"/>
</dbReference>
<evidence type="ECO:0000313" key="12">
    <source>
        <dbReference type="EMBL" id="MFC4907251.1"/>
    </source>
</evidence>
<feature type="active site" evidence="9">
    <location>
        <position position="20"/>
    </location>
</feature>
<comment type="similarity">
    <text evidence="1 9">Belongs to the selenophosphate synthase 1 family. Class I subfamily.</text>
</comment>
<dbReference type="PANTHER" id="PTHR10256:SF0">
    <property type="entry name" value="INACTIVE SELENIDE, WATER DIKINASE-LIKE PROTEIN-RELATED"/>
    <property type="match status" value="1"/>
</dbReference>
<dbReference type="InterPro" id="IPR036676">
    <property type="entry name" value="PurM-like_C_sf"/>
</dbReference>
<keyword evidence="3 9" id="KW-0479">Metal-binding</keyword>
<keyword evidence="7 9" id="KW-0460">Magnesium</keyword>
<proteinExistence type="inferred from homology"/>
<feature type="binding site" evidence="9">
    <location>
        <position position="96"/>
    </location>
    <ligand>
        <name>Mg(2+)</name>
        <dbReference type="ChEBI" id="CHEBI:18420"/>
    </ligand>
</feature>
<feature type="site" description="Important for catalytic activity" evidence="9">
    <location>
        <position position="23"/>
    </location>
</feature>
<feature type="binding site" description="in other chain" evidence="9">
    <location>
        <position position="96"/>
    </location>
    <ligand>
        <name>ATP</name>
        <dbReference type="ChEBI" id="CHEBI:30616"/>
        <note>ligand shared between dimeric partners</note>
    </ligand>
</feature>
<dbReference type="EC" id="2.7.9.3" evidence="9"/>
<dbReference type="Pfam" id="PF00586">
    <property type="entry name" value="AIRS"/>
    <property type="match status" value="1"/>
</dbReference>
<dbReference type="InterPro" id="IPR016188">
    <property type="entry name" value="PurM-like_N"/>
</dbReference>
<dbReference type="Gene3D" id="3.30.1330.10">
    <property type="entry name" value="PurM-like, N-terminal domain"/>
    <property type="match status" value="1"/>
</dbReference>
<feature type="binding site" evidence="9">
    <location>
        <position position="232"/>
    </location>
    <ligand>
        <name>Mg(2+)</name>
        <dbReference type="ChEBI" id="CHEBI:18420"/>
    </ligand>
</feature>
<keyword evidence="13" id="KW-1185">Reference proteome</keyword>
<dbReference type="InterPro" id="IPR023061">
    <property type="entry name" value="SelD_I"/>
</dbReference>
<dbReference type="SUPFAM" id="SSF56042">
    <property type="entry name" value="PurM C-terminal domain-like"/>
    <property type="match status" value="1"/>
</dbReference>
<feature type="binding site" evidence="9">
    <location>
        <position position="56"/>
    </location>
    <ligand>
        <name>Mg(2+)</name>
        <dbReference type="ChEBI" id="CHEBI:18420"/>
    </ligand>
</feature>
<dbReference type="RefSeq" id="WP_378252989.1">
    <property type="nucleotide sequence ID" value="NZ_JBHSIT010000002.1"/>
</dbReference>
<dbReference type="Proteomes" id="UP001595872">
    <property type="component" value="Unassembled WGS sequence"/>
</dbReference>
<keyword evidence="8 9" id="KW-0711">Selenium</keyword>
<dbReference type="Pfam" id="PF02769">
    <property type="entry name" value="AIRS_C"/>
    <property type="match status" value="1"/>
</dbReference>
<keyword evidence="2 9" id="KW-0808">Transferase</keyword>
<comment type="cofactor">
    <cofactor evidence="9">
        <name>Mg(2+)</name>
        <dbReference type="ChEBI" id="CHEBI:18420"/>
    </cofactor>
    <text evidence="9">Binds 1 Mg(2+) ion per monomer.</text>
</comment>
<dbReference type="InterPro" id="IPR010918">
    <property type="entry name" value="PurM-like_C_dom"/>
</dbReference>
<evidence type="ECO:0000259" key="11">
    <source>
        <dbReference type="Pfam" id="PF02769"/>
    </source>
</evidence>
<evidence type="ECO:0000313" key="13">
    <source>
        <dbReference type="Proteomes" id="UP001595872"/>
    </source>
</evidence>
<accession>A0ABV9TV05</accession>
<dbReference type="CDD" id="cd02195">
    <property type="entry name" value="SelD"/>
    <property type="match status" value="1"/>
</dbReference>
<evidence type="ECO:0000256" key="9">
    <source>
        <dbReference type="HAMAP-Rule" id="MF_00625"/>
    </source>
</evidence>
<evidence type="ECO:0000256" key="4">
    <source>
        <dbReference type="ARBA" id="ARBA00022741"/>
    </source>
</evidence>
<feature type="binding site" description="in other chain" evidence="9">
    <location>
        <position position="23"/>
    </location>
    <ligand>
        <name>ATP</name>
        <dbReference type="ChEBI" id="CHEBI:30616"/>
        <note>ligand shared between dimeric partners</note>
    </ligand>
</feature>
<dbReference type="EMBL" id="JBHSIT010000002">
    <property type="protein sequence ID" value="MFC4907251.1"/>
    <property type="molecule type" value="Genomic_DNA"/>
</dbReference>
<reference evidence="13" key="1">
    <citation type="journal article" date="2019" name="Int. J. Syst. Evol. Microbiol.">
        <title>The Global Catalogue of Microorganisms (GCM) 10K type strain sequencing project: providing services to taxonomists for standard genome sequencing and annotation.</title>
        <authorList>
            <consortium name="The Broad Institute Genomics Platform"/>
            <consortium name="The Broad Institute Genome Sequencing Center for Infectious Disease"/>
            <person name="Wu L."/>
            <person name="Ma J."/>
        </authorList>
    </citation>
    <scope>NUCLEOTIDE SEQUENCE [LARGE SCALE GENOMIC DNA]</scope>
    <source>
        <strain evidence="13">KLKA75</strain>
    </source>
</reference>
<feature type="domain" description="PurM-like N-terminal" evidence="10">
    <location>
        <begin position="54"/>
        <end position="161"/>
    </location>
</feature>
<sequence length="352" mass="34613">MGAPAEQTVRLTALSPGAGCACKLPAAKLEGLFAALGPAVAPASGDLLVGAAEGDDAAVLRLDDERALVLTTDFFTPIVDDPYDWGRVAATNALSDVYAMGGRPLIAVNLAAWPGDDLPVELLGEVLRGGADAAAAGGCVVVGGHTISDPVPKYGMAVVGMADPGRLFAIDRVAAGDHLVLTKAVGTGVVSTAVKRGAASPEVVAAAVASMTTLNASASEAALAAGVRAATDVTGFGLLGHLHRMARAGGLAAEIDASAVPLLPGALDLAAAGLVPGGTRANTSHLAGAVTVADTVPPELAVLLHDAQTSGGLLLAVPDDPADLVSALRAHGLPAAVVGRAIEGEPGHIAVR</sequence>
<comment type="catalytic activity">
    <reaction evidence="9">
        <text>hydrogenselenide + ATP + H2O = selenophosphate + AMP + phosphate + 2 H(+)</text>
        <dbReference type="Rhea" id="RHEA:18737"/>
        <dbReference type="ChEBI" id="CHEBI:15377"/>
        <dbReference type="ChEBI" id="CHEBI:15378"/>
        <dbReference type="ChEBI" id="CHEBI:16144"/>
        <dbReference type="ChEBI" id="CHEBI:29317"/>
        <dbReference type="ChEBI" id="CHEBI:30616"/>
        <dbReference type="ChEBI" id="CHEBI:43474"/>
        <dbReference type="ChEBI" id="CHEBI:456215"/>
        <dbReference type="EC" id="2.7.9.3"/>
    </reaction>
</comment>
<name>A0ABV9TV05_9ACTN</name>
<dbReference type="HAMAP" id="MF_00625">
    <property type="entry name" value="SelD"/>
    <property type="match status" value="1"/>
</dbReference>
<dbReference type="PIRSF" id="PIRSF036407">
    <property type="entry name" value="Selenphspht_syn"/>
    <property type="match status" value="1"/>
</dbReference>
<feature type="binding site" description="in other chain" evidence="9">
    <location>
        <position position="73"/>
    </location>
    <ligand>
        <name>ATP</name>
        <dbReference type="ChEBI" id="CHEBI:30616"/>
        <note>ligand shared between dimeric partners</note>
    </ligand>
</feature>
<protein>
    <recommendedName>
        <fullName evidence="9">Selenide, water dikinase</fullName>
        <ecNumber evidence="9">2.7.9.3</ecNumber>
    </recommendedName>
    <alternativeName>
        <fullName evidence="9">Selenium donor protein</fullName>
    </alternativeName>
    <alternativeName>
        <fullName evidence="9">Selenophosphate synthase</fullName>
    </alternativeName>
</protein>
<dbReference type="GO" id="GO:0004756">
    <property type="term" value="F:selenide, water dikinase activity"/>
    <property type="evidence" value="ECO:0007669"/>
    <property type="project" value="UniProtKB-EC"/>
</dbReference>
<organism evidence="12 13">
    <name type="scientific">Actinomadura gamaensis</name>
    <dbReference type="NCBI Taxonomy" id="1763541"/>
    <lineage>
        <taxon>Bacteria</taxon>
        <taxon>Bacillati</taxon>
        <taxon>Actinomycetota</taxon>
        <taxon>Actinomycetes</taxon>
        <taxon>Streptosporangiales</taxon>
        <taxon>Thermomonosporaceae</taxon>
        <taxon>Actinomadura</taxon>
    </lineage>
</organism>
<evidence type="ECO:0000256" key="5">
    <source>
        <dbReference type="ARBA" id="ARBA00022777"/>
    </source>
</evidence>
<comment type="function">
    <text evidence="9">Synthesizes selenophosphate from selenide and ATP.</text>
</comment>
<dbReference type="InterPro" id="IPR004536">
    <property type="entry name" value="SPS/SelD"/>
</dbReference>
<dbReference type="NCBIfam" id="NF002098">
    <property type="entry name" value="PRK00943.1"/>
    <property type="match status" value="1"/>
</dbReference>
<feature type="binding site" evidence="9">
    <location>
        <begin position="144"/>
        <end position="146"/>
    </location>
    <ligand>
        <name>ATP</name>
        <dbReference type="ChEBI" id="CHEBI:30616"/>
        <note>ligand shared between dimeric partners</note>
    </ligand>
</feature>
<comment type="subunit">
    <text evidence="9">Homodimer.</text>
</comment>
<evidence type="ECO:0000256" key="6">
    <source>
        <dbReference type="ARBA" id="ARBA00022840"/>
    </source>
</evidence>
<comment type="caution">
    <text evidence="12">The sequence shown here is derived from an EMBL/GenBank/DDBJ whole genome shotgun (WGS) entry which is preliminary data.</text>
</comment>
<evidence type="ECO:0000256" key="1">
    <source>
        <dbReference type="ARBA" id="ARBA00008026"/>
    </source>
</evidence>
<evidence type="ECO:0000259" key="10">
    <source>
        <dbReference type="Pfam" id="PF00586"/>
    </source>
</evidence>
<keyword evidence="5 9" id="KW-0418">Kinase</keyword>
<dbReference type="Gene3D" id="3.90.650.10">
    <property type="entry name" value="PurM-like C-terminal domain"/>
    <property type="match status" value="1"/>
</dbReference>
<feature type="binding site" description="in other chain" evidence="9">
    <location>
        <begin position="53"/>
        <end position="55"/>
    </location>
    <ligand>
        <name>ATP</name>
        <dbReference type="ChEBI" id="CHEBI:30616"/>
        <note>ligand shared between dimeric partners</note>
    </ligand>
</feature>
<dbReference type="NCBIfam" id="TIGR00476">
    <property type="entry name" value="selD"/>
    <property type="match status" value="1"/>
</dbReference>
<evidence type="ECO:0000256" key="3">
    <source>
        <dbReference type="ARBA" id="ARBA00022723"/>
    </source>
</evidence>
<keyword evidence="6 9" id="KW-0067">ATP-binding</keyword>
<dbReference type="InterPro" id="IPR036921">
    <property type="entry name" value="PurM-like_N_sf"/>
</dbReference>
<evidence type="ECO:0000256" key="7">
    <source>
        <dbReference type="ARBA" id="ARBA00022842"/>
    </source>
</evidence>
<dbReference type="PANTHER" id="PTHR10256">
    <property type="entry name" value="SELENIDE, WATER DIKINASE"/>
    <property type="match status" value="1"/>
</dbReference>
<gene>
    <name evidence="9 12" type="primary">selD</name>
    <name evidence="12" type="ORF">ACFPCY_07970</name>
</gene>
<evidence type="ECO:0000256" key="8">
    <source>
        <dbReference type="ARBA" id="ARBA00023266"/>
    </source>
</evidence>
<evidence type="ECO:0000256" key="2">
    <source>
        <dbReference type="ARBA" id="ARBA00022679"/>
    </source>
</evidence>
<keyword evidence="4 9" id="KW-0547">Nucleotide-binding</keyword>
<feature type="domain" description="PurM-like C-terminal" evidence="11">
    <location>
        <begin position="175"/>
        <end position="345"/>
    </location>
</feature>